<gene>
    <name evidence="2" type="ORF">LVJ94_17165</name>
</gene>
<feature type="region of interest" description="Disordered" evidence="1">
    <location>
        <begin position="102"/>
        <end position="129"/>
    </location>
</feature>
<proteinExistence type="predicted"/>
<name>A0ABZ2LJG1_9BACT</name>
<keyword evidence="3" id="KW-1185">Reference proteome</keyword>
<reference evidence="2" key="1">
    <citation type="submission" date="2021-12" db="EMBL/GenBank/DDBJ databases">
        <title>Discovery of the Pendulisporaceae a myxobacterial family with distinct sporulation behavior and unique specialized metabolism.</title>
        <authorList>
            <person name="Garcia R."/>
            <person name="Popoff A."/>
            <person name="Bader C.D."/>
            <person name="Loehr J."/>
            <person name="Walesch S."/>
            <person name="Walt C."/>
            <person name="Boldt J."/>
            <person name="Bunk B."/>
            <person name="Haeckl F.J.F.P.J."/>
            <person name="Gunesch A.P."/>
            <person name="Birkelbach J."/>
            <person name="Nuebel U."/>
            <person name="Pietschmann T."/>
            <person name="Bach T."/>
            <person name="Mueller R."/>
        </authorList>
    </citation>
    <scope>NUCLEOTIDE SEQUENCE</scope>
    <source>
        <strain evidence="2">MSr11367</strain>
    </source>
</reference>
<organism evidence="2 3">
    <name type="scientific">Pendulispora rubella</name>
    <dbReference type="NCBI Taxonomy" id="2741070"/>
    <lineage>
        <taxon>Bacteria</taxon>
        <taxon>Pseudomonadati</taxon>
        <taxon>Myxococcota</taxon>
        <taxon>Myxococcia</taxon>
        <taxon>Myxococcales</taxon>
        <taxon>Sorangiineae</taxon>
        <taxon>Pendulisporaceae</taxon>
        <taxon>Pendulispora</taxon>
    </lineage>
</organism>
<evidence type="ECO:0000256" key="1">
    <source>
        <dbReference type="SAM" id="MobiDB-lite"/>
    </source>
</evidence>
<feature type="compositionally biased region" description="Basic and acidic residues" evidence="1">
    <location>
        <begin position="102"/>
        <end position="123"/>
    </location>
</feature>
<evidence type="ECO:0000313" key="3">
    <source>
        <dbReference type="Proteomes" id="UP001374803"/>
    </source>
</evidence>
<protein>
    <submittedName>
        <fullName evidence="2">Uncharacterized protein</fullName>
    </submittedName>
</protein>
<dbReference type="EMBL" id="CP089983">
    <property type="protein sequence ID" value="WXB08952.1"/>
    <property type="molecule type" value="Genomic_DNA"/>
</dbReference>
<accession>A0ABZ2LJG1</accession>
<dbReference type="RefSeq" id="WP_394838627.1">
    <property type="nucleotide sequence ID" value="NZ_CP089929.1"/>
</dbReference>
<sequence length="129" mass="13980">MNADLRLPGTSSAERVEACPGSEVILDRVREGTIDATRGVGIHDFAAAVLDRGENPEDAPCRVDLRWHPMCARLDLAKIRSGIASNLRAEVAYALDLESERVLPAKKDTRAPTKARTPKEVPDAKPANP</sequence>
<evidence type="ECO:0000313" key="2">
    <source>
        <dbReference type="EMBL" id="WXB08952.1"/>
    </source>
</evidence>
<dbReference type="Proteomes" id="UP001374803">
    <property type="component" value="Chromosome"/>
</dbReference>